<accession>A0AAD4Z4H9</accession>
<protein>
    <submittedName>
        <fullName evidence="1">Uncharacterized protein</fullName>
    </submittedName>
</protein>
<name>A0AAD4Z4H9_PRUDU</name>
<keyword evidence="2" id="KW-1185">Reference proteome</keyword>
<gene>
    <name evidence="1" type="ORF">L3X38_022343</name>
</gene>
<organism evidence="1 2">
    <name type="scientific">Prunus dulcis</name>
    <name type="common">Almond</name>
    <name type="synonym">Amygdalus dulcis</name>
    <dbReference type="NCBI Taxonomy" id="3755"/>
    <lineage>
        <taxon>Eukaryota</taxon>
        <taxon>Viridiplantae</taxon>
        <taxon>Streptophyta</taxon>
        <taxon>Embryophyta</taxon>
        <taxon>Tracheophyta</taxon>
        <taxon>Spermatophyta</taxon>
        <taxon>Magnoliopsida</taxon>
        <taxon>eudicotyledons</taxon>
        <taxon>Gunneridae</taxon>
        <taxon>Pentapetalae</taxon>
        <taxon>rosids</taxon>
        <taxon>fabids</taxon>
        <taxon>Rosales</taxon>
        <taxon>Rosaceae</taxon>
        <taxon>Amygdaloideae</taxon>
        <taxon>Amygdaleae</taxon>
        <taxon>Prunus</taxon>
    </lineage>
</organism>
<sequence length="133" mass="14795">MVQHHCHAQRNEPAGAVYQRDWARQTVGREGMDRQKRGSPKRKSPHCHHDFGCHHGCGICGDDGLVDSGLIYSVSSVMVLIAIGAMKWRTIGCPWFLIMMDSHSSCLGNARPNTERALFFNLRDRGTSLSNCG</sequence>
<evidence type="ECO:0000313" key="1">
    <source>
        <dbReference type="EMBL" id="KAI5332214.1"/>
    </source>
</evidence>
<evidence type="ECO:0000313" key="2">
    <source>
        <dbReference type="Proteomes" id="UP001054821"/>
    </source>
</evidence>
<dbReference type="Proteomes" id="UP001054821">
    <property type="component" value="Chromosome 4"/>
</dbReference>
<comment type="caution">
    <text evidence="1">The sequence shown here is derived from an EMBL/GenBank/DDBJ whole genome shotgun (WGS) entry which is preliminary data.</text>
</comment>
<reference evidence="1 2" key="1">
    <citation type="journal article" date="2022" name="G3 (Bethesda)">
        <title>Whole-genome sequence and methylome profiling of the almond [Prunus dulcis (Mill.) D.A. Webb] cultivar 'Nonpareil'.</title>
        <authorList>
            <person name="D'Amico-Willman K.M."/>
            <person name="Ouma W.Z."/>
            <person name="Meulia T."/>
            <person name="Sideli G.M."/>
            <person name="Gradziel T.M."/>
            <person name="Fresnedo-Ramirez J."/>
        </authorList>
    </citation>
    <scope>NUCLEOTIDE SEQUENCE [LARGE SCALE GENOMIC DNA]</scope>
    <source>
        <strain evidence="1">Clone GOH B32 T37-40</strain>
    </source>
</reference>
<dbReference type="EMBL" id="JAJFAZ020000004">
    <property type="protein sequence ID" value="KAI5332214.1"/>
    <property type="molecule type" value="Genomic_DNA"/>
</dbReference>
<proteinExistence type="predicted"/>
<dbReference type="AlphaFoldDB" id="A0AAD4Z4H9"/>